<feature type="domain" description="Glycosyl transferase family 1" evidence="2">
    <location>
        <begin position="138"/>
        <end position="290"/>
    </location>
</feature>
<proteinExistence type="predicted"/>
<dbReference type="AlphaFoldDB" id="A0A4Q7J5L0"/>
<dbReference type="Gene3D" id="3.40.50.2000">
    <property type="entry name" value="Glycogen Phosphorylase B"/>
    <property type="match status" value="1"/>
</dbReference>
<accession>A0A4Q7J5L0</accession>
<evidence type="ECO:0000259" key="2">
    <source>
        <dbReference type="Pfam" id="PF00534"/>
    </source>
</evidence>
<dbReference type="PANTHER" id="PTHR12526">
    <property type="entry name" value="GLYCOSYLTRANSFERASE"/>
    <property type="match status" value="1"/>
</dbReference>
<dbReference type="InterPro" id="IPR027627">
    <property type="entry name" value="Glycosyltransferase_put"/>
</dbReference>
<evidence type="ECO:0000313" key="3">
    <source>
        <dbReference type="EMBL" id="RZQ61294.1"/>
    </source>
</evidence>
<protein>
    <submittedName>
        <fullName evidence="3">TIGR04348 family glycosyltransferase</fullName>
    </submittedName>
</protein>
<comment type="caution">
    <text evidence="3">The sequence shown here is derived from an EMBL/GenBank/DDBJ whole genome shotgun (WGS) entry which is preliminary data.</text>
</comment>
<evidence type="ECO:0000313" key="4">
    <source>
        <dbReference type="Proteomes" id="UP000292003"/>
    </source>
</evidence>
<organism evidence="3 4">
    <name type="scientific">Amycolatopsis suaedae</name>
    <dbReference type="NCBI Taxonomy" id="2510978"/>
    <lineage>
        <taxon>Bacteria</taxon>
        <taxon>Bacillati</taxon>
        <taxon>Actinomycetota</taxon>
        <taxon>Actinomycetes</taxon>
        <taxon>Pseudonocardiales</taxon>
        <taxon>Pseudonocardiaceae</taxon>
        <taxon>Amycolatopsis</taxon>
    </lineage>
</organism>
<dbReference type="Proteomes" id="UP000292003">
    <property type="component" value="Unassembled WGS sequence"/>
</dbReference>
<keyword evidence="1 3" id="KW-0808">Transferase</keyword>
<evidence type="ECO:0000256" key="1">
    <source>
        <dbReference type="ARBA" id="ARBA00022679"/>
    </source>
</evidence>
<reference evidence="3 4" key="1">
    <citation type="submission" date="2019-02" db="EMBL/GenBank/DDBJ databases">
        <title>Draft genome sequence of Amycolatopsis sp. 8-3EHSu isolated from roots of Suaeda maritima.</title>
        <authorList>
            <person name="Duangmal K."/>
            <person name="Chantavorakit T."/>
        </authorList>
    </citation>
    <scope>NUCLEOTIDE SEQUENCE [LARGE SCALE GENOMIC DNA]</scope>
    <source>
        <strain evidence="3 4">8-3EHSu</strain>
    </source>
</reference>
<dbReference type="SUPFAM" id="SSF53756">
    <property type="entry name" value="UDP-Glycosyltransferase/glycogen phosphorylase"/>
    <property type="match status" value="1"/>
</dbReference>
<dbReference type="GO" id="GO:0016757">
    <property type="term" value="F:glycosyltransferase activity"/>
    <property type="evidence" value="ECO:0007669"/>
    <property type="project" value="InterPro"/>
</dbReference>
<gene>
    <name evidence="3" type="ORF">EWH70_24795</name>
</gene>
<sequence length="322" mass="33523">MVSPAPHTDSVLGNGVTARRWAALLGSLGHRVRIARQYEPGDHTALVALHAGKSAGAVRAFASAHPAAPIVLALTGTDLYPDLAATGVDPAVLRLATRLVVLQRHGTRQVAAVDGELASRVRVIVQSVEPPAPAPRRQDVFEVVVLAHLRPVKDPLLAAAAAGLLPESSRLVVSHAGAGLDPALAARAQRESAVSPRYDWLGELARPDALALLARSRALVLTSRHEGGANVVSEALATGVPVLATAIPGSTGLLGDGYPGCFPVGDPAALAKLLLAFERDENGLRTRLGEWCAALRPMVDPQAERRAWAALLAELGLSQPGR</sequence>
<dbReference type="EMBL" id="SFCC01000013">
    <property type="protein sequence ID" value="RZQ61294.1"/>
    <property type="molecule type" value="Genomic_DNA"/>
</dbReference>
<dbReference type="PANTHER" id="PTHR12526:SF638">
    <property type="entry name" value="SPORE COAT PROTEIN SA"/>
    <property type="match status" value="1"/>
</dbReference>
<dbReference type="OrthoDB" id="8563324at2"/>
<dbReference type="Pfam" id="PF00534">
    <property type="entry name" value="Glycos_transf_1"/>
    <property type="match status" value="1"/>
</dbReference>
<name>A0A4Q7J5L0_9PSEU</name>
<dbReference type="InterPro" id="IPR001296">
    <property type="entry name" value="Glyco_trans_1"/>
</dbReference>
<keyword evidence="4" id="KW-1185">Reference proteome</keyword>
<dbReference type="NCBIfam" id="TIGR04348">
    <property type="entry name" value="selenoneine biosynthesis selenosugar synthase SenB"/>
    <property type="match status" value="1"/>
</dbReference>